<dbReference type="PANTHER" id="PTHR30126:SF94">
    <property type="entry name" value="LYSR FAMILY TRANSCRIPTIONAL REGULATOR"/>
    <property type="match status" value="1"/>
</dbReference>
<dbReference type="NCBIfam" id="TIGR03339">
    <property type="entry name" value="phn_lysR"/>
    <property type="match status" value="1"/>
</dbReference>
<dbReference type="SUPFAM" id="SSF46785">
    <property type="entry name" value="Winged helix' DNA-binding domain"/>
    <property type="match status" value="1"/>
</dbReference>
<dbReference type="SUPFAM" id="SSF53850">
    <property type="entry name" value="Periplasmic binding protein-like II"/>
    <property type="match status" value="1"/>
</dbReference>
<evidence type="ECO:0000256" key="3">
    <source>
        <dbReference type="ARBA" id="ARBA00023125"/>
    </source>
</evidence>
<dbReference type="GO" id="GO:0003700">
    <property type="term" value="F:DNA-binding transcription factor activity"/>
    <property type="evidence" value="ECO:0007669"/>
    <property type="project" value="InterPro"/>
</dbReference>
<dbReference type="RefSeq" id="WP_185794254.1">
    <property type="nucleotide sequence ID" value="NZ_JACMYH010000002.1"/>
</dbReference>
<accession>A0A7X1G550</accession>
<protein>
    <submittedName>
        <fullName evidence="6">LysR family transcriptional regulator</fullName>
    </submittedName>
</protein>
<dbReference type="InterPro" id="IPR036388">
    <property type="entry name" value="WH-like_DNA-bd_sf"/>
</dbReference>
<dbReference type="Gene3D" id="3.40.190.290">
    <property type="match status" value="1"/>
</dbReference>
<dbReference type="Gene3D" id="1.10.10.10">
    <property type="entry name" value="Winged helix-like DNA-binding domain superfamily/Winged helix DNA-binding domain"/>
    <property type="match status" value="1"/>
</dbReference>
<dbReference type="EMBL" id="JACMYH010000002">
    <property type="protein sequence ID" value="MBC2678668.1"/>
    <property type="molecule type" value="Genomic_DNA"/>
</dbReference>
<comment type="similarity">
    <text evidence="1">Belongs to the LysR transcriptional regulatory family.</text>
</comment>
<organism evidence="6 7">
    <name type="scientific">Pseudomonas baltica</name>
    <dbReference type="NCBI Taxonomy" id="2762576"/>
    <lineage>
        <taxon>Bacteria</taxon>
        <taxon>Pseudomonadati</taxon>
        <taxon>Pseudomonadota</taxon>
        <taxon>Gammaproteobacteria</taxon>
        <taxon>Pseudomonadales</taxon>
        <taxon>Pseudomonadaceae</taxon>
        <taxon>Pseudomonas</taxon>
    </lineage>
</organism>
<dbReference type="PANTHER" id="PTHR30126">
    <property type="entry name" value="HTH-TYPE TRANSCRIPTIONAL REGULATOR"/>
    <property type="match status" value="1"/>
</dbReference>
<dbReference type="GO" id="GO:0000976">
    <property type="term" value="F:transcription cis-regulatory region binding"/>
    <property type="evidence" value="ECO:0007669"/>
    <property type="project" value="TreeGrafter"/>
</dbReference>
<keyword evidence="7" id="KW-1185">Reference proteome</keyword>
<keyword evidence="4" id="KW-0804">Transcription</keyword>
<comment type="caution">
    <text evidence="6">The sequence shown here is derived from an EMBL/GenBank/DDBJ whole genome shotgun (WGS) entry which is preliminary data.</text>
</comment>
<gene>
    <name evidence="6" type="ORF">H7993_09725</name>
</gene>
<keyword evidence="3" id="KW-0238">DNA-binding</keyword>
<dbReference type="CDD" id="cd05466">
    <property type="entry name" value="PBP2_LTTR_substrate"/>
    <property type="match status" value="1"/>
</dbReference>
<evidence type="ECO:0000256" key="1">
    <source>
        <dbReference type="ARBA" id="ARBA00009437"/>
    </source>
</evidence>
<evidence type="ECO:0000256" key="2">
    <source>
        <dbReference type="ARBA" id="ARBA00023015"/>
    </source>
</evidence>
<dbReference type="Pfam" id="PF03466">
    <property type="entry name" value="LysR_substrate"/>
    <property type="match status" value="1"/>
</dbReference>
<dbReference type="Proteomes" id="UP000546173">
    <property type="component" value="Unassembled WGS sequence"/>
</dbReference>
<reference evidence="6 7" key="1">
    <citation type="submission" date="2020-08" db="EMBL/GenBank/DDBJ databases">
        <title>Pseudomonas sp. nov.</title>
        <authorList>
            <person name="Gieschler S."/>
            <person name="Fiedler G."/>
            <person name="Brinks E."/>
            <person name="Boehnlein C."/>
            <person name="Franz C.M.A.P."/>
            <person name="Kabisch J."/>
        </authorList>
    </citation>
    <scope>NUCLEOTIDE SEQUENCE [LARGE SCALE GENOMIC DNA]</scope>
    <source>
        <strain evidence="6 7">MBT-2</strain>
    </source>
</reference>
<sequence length="289" mass="32124">MLSAELKAFYTVALLGSVTQAAKKLGLSQPTVTTQIRQLESRYAVELFYRGGRRLTVSDEGARLLPKVKALLQHEADIEFHLRNCGQALGALRIGATAPYYILDLIKSFRERLPHIDVSVQIGNSQDVLEALEDYRVDLAASSQWLDDPRLMHLVLGTDPLVLAVHKQHPLAVQQCVPPSALAGQCLLMREHGSTTRTLTEQFLNTHQVRPGIELEIGSRESIREAVLRNIGVSLIARQEVPVNPDLRIIAIEGAPQIAEYLYCLKDRRQARLPAAFLDVARDSVARQT</sequence>
<dbReference type="InterPro" id="IPR017724">
    <property type="entry name" value="Tscrpt_reg_LysR"/>
</dbReference>
<feature type="domain" description="HTH lysR-type" evidence="5">
    <location>
        <begin position="1"/>
        <end position="58"/>
    </location>
</feature>
<dbReference type="AlphaFoldDB" id="A0A7X1G550"/>
<dbReference type="InterPro" id="IPR000847">
    <property type="entry name" value="LysR_HTH_N"/>
</dbReference>
<proteinExistence type="inferred from homology"/>
<evidence type="ECO:0000313" key="6">
    <source>
        <dbReference type="EMBL" id="MBC2678668.1"/>
    </source>
</evidence>
<keyword evidence="2" id="KW-0805">Transcription regulation</keyword>
<dbReference type="PRINTS" id="PR00039">
    <property type="entry name" value="HTHLYSR"/>
</dbReference>
<dbReference type="InterPro" id="IPR005119">
    <property type="entry name" value="LysR_subst-bd"/>
</dbReference>
<evidence type="ECO:0000259" key="5">
    <source>
        <dbReference type="PROSITE" id="PS50931"/>
    </source>
</evidence>
<dbReference type="InterPro" id="IPR036390">
    <property type="entry name" value="WH_DNA-bd_sf"/>
</dbReference>
<evidence type="ECO:0000313" key="7">
    <source>
        <dbReference type="Proteomes" id="UP000546173"/>
    </source>
</evidence>
<dbReference type="Pfam" id="PF00126">
    <property type="entry name" value="HTH_1"/>
    <property type="match status" value="1"/>
</dbReference>
<evidence type="ECO:0000256" key="4">
    <source>
        <dbReference type="ARBA" id="ARBA00023163"/>
    </source>
</evidence>
<name>A0A7X1G550_9PSED</name>
<dbReference type="PROSITE" id="PS50931">
    <property type="entry name" value="HTH_LYSR"/>
    <property type="match status" value="1"/>
</dbReference>